<evidence type="ECO:0000256" key="8">
    <source>
        <dbReference type="PIRSR" id="PIRSR606710-2"/>
    </source>
</evidence>
<accession>A0A7X2II78</accession>
<dbReference type="InterPro" id="IPR008979">
    <property type="entry name" value="Galactose-bd-like_sf"/>
</dbReference>
<comment type="caution">
    <text evidence="12">The sequence shown here is derived from an EMBL/GenBank/DDBJ whole genome shotgun (WGS) entry which is preliminary data.</text>
</comment>
<dbReference type="GO" id="GO:0005990">
    <property type="term" value="P:lactose catabolic process"/>
    <property type="evidence" value="ECO:0007669"/>
    <property type="project" value="TreeGrafter"/>
</dbReference>
<evidence type="ECO:0000256" key="4">
    <source>
        <dbReference type="ARBA" id="ARBA00012756"/>
    </source>
</evidence>
<dbReference type="Pfam" id="PF04616">
    <property type="entry name" value="Glyco_hydro_43"/>
    <property type="match status" value="1"/>
</dbReference>
<dbReference type="InterPro" id="IPR004199">
    <property type="entry name" value="B-gal_small/dom_5"/>
</dbReference>
<feature type="domain" description="Beta galactosidase small chain/" evidence="11">
    <location>
        <begin position="771"/>
        <end position="1039"/>
    </location>
</feature>
<dbReference type="SUPFAM" id="SSF51445">
    <property type="entry name" value="(Trans)glycosidases"/>
    <property type="match status" value="1"/>
</dbReference>
<dbReference type="Gene3D" id="2.60.40.10">
    <property type="entry name" value="Immunoglobulins"/>
    <property type="match status" value="2"/>
</dbReference>
<dbReference type="SUPFAM" id="SSF49303">
    <property type="entry name" value="beta-Galactosidase/glucuronidase domain"/>
    <property type="match status" value="2"/>
</dbReference>
<dbReference type="PANTHER" id="PTHR46323:SF2">
    <property type="entry name" value="BETA-GALACTOSIDASE"/>
    <property type="match status" value="1"/>
</dbReference>
<dbReference type="InterPro" id="IPR011013">
    <property type="entry name" value="Gal_mutarotase_sf_dom"/>
</dbReference>
<sequence>MLLNKLSVAIAMAMAGAMPALPAMAANPVRAEWEQPEVVAQGREPMKATFFNFESRDKALAGDKTASRFYLPLDGTWAFKYSPTPETRPKDFFRPSFDVSKWGSIQVPGMMQTQGYGKPIFTNIQYPFPANEPFIAHELNEVGSYRRDFDLPSGWNGRDVFLQIGAAGAAYYVWVNGQRVGYSEDSKLPSEFDLTRYVHAGRNTIAIELYRWADGSYLEDQDFWRVSGIERSVYLYAEPKTRLRDYKVTASLDKQAYRDGNFELVAEIAGASANVEVRASVRDGERTVLQASAAPGADRKAVLRGAIPGVKPWSAETPNLYTLLVEVVDASGKLVSATSRRIGFRTVEVAGGEVRVNGKRVMIKGVNRHEHDPQTYRVLSMETMRKDIELMKRANINAVRTSHYPNDPRWYDLADEYGLYVMDEANIESHGYMEKGWKARDVKQRAEIMLGYKPEWRNAHLDRITRMVERDKNSPSVIFWSLGNESGTGTHFEEGAAWIRKADPGRLVSYLGVAENGPQHQPSAYADIYAPMYDFMEKMADYAADPAYTQPMIQCEYAHAMGNSLGNLEDYWRLIRSHRKLQGGFVWDWVDQSVYARDAKGRTYWAQGFDVNPERGDNAPVGDGVVRSDRTPDPEYYELQKVYSPVVFEGDPLSGAIDVVNRYDFRDLSHLSLEWELLRDGMPVARGALADASAPAGQRQQLALRLPGLPADGERVLTVRARSKEAQPGVEQGSVVGWSQFVLPAPALAAGAANPAPADTVAPVEDGNAYELRTGNTVLRLARDTGLVTYTVGGQVMLQGGAPNFWRGLTENDEGAKVDKTHGVWRPYTERRQVRSVTADGGGVKVRFNYWGDAYWENTYRMRPDGSLDVQASFTPLRGNLPDPLRLGLRFDSPAAMDSVRWYGRGPHESYVDRKTGAALGLFEGKLADQYHGYIRPQESGNKTDVRWFQLARGDGAGVKISSGTPFSFNALAFPYEDLYQRPRGTWKSSDIAPHGDASVLVDMAQIGVGGDEGWSLAGRSHVEYRIPLAPASYSFTISPAKLVQSISRRFSADPSPHYFGTGTQGGFYVYATDDASNSGKYWDSTTWRLYTSPDMKAWTDAGVPLSVSVFKWARPDAKAWAPEAAYRNGKYYFYAPVGGDKIGVAVSNRPDGGFADARSDALVDKARDANAGDEPIDPAVFVDKDGQAYMYFGTRVPKVVKLAADMTHLAGPILNVDVTGWPASDPKKKYGEAPFLHEHNGVYYFTFSTGWPGQIVYATGASPLGPFTYRGVMIDYLNISTNHQAIIEHGGKSFVFYHDKLLPGGDSMRRSITYAPLEYGADGAIMPVRLEPGQIGKPRQ</sequence>
<dbReference type="Pfam" id="PF02836">
    <property type="entry name" value="Glyco_hydro_2_C"/>
    <property type="match status" value="1"/>
</dbReference>
<evidence type="ECO:0000256" key="1">
    <source>
        <dbReference type="ARBA" id="ARBA00001412"/>
    </source>
</evidence>
<dbReference type="Proteomes" id="UP000446768">
    <property type="component" value="Unassembled WGS sequence"/>
</dbReference>
<dbReference type="RefSeq" id="WP_154370786.1">
    <property type="nucleotide sequence ID" value="NZ_WKJJ01000001.1"/>
</dbReference>
<dbReference type="InterPro" id="IPR032312">
    <property type="entry name" value="LacZ_4"/>
</dbReference>
<name>A0A7X2II78_9BURK</name>
<dbReference type="EC" id="3.2.1.23" evidence="4 9"/>
<dbReference type="EMBL" id="WKJJ01000001">
    <property type="protein sequence ID" value="MRV70295.1"/>
    <property type="molecule type" value="Genomic_DNA"/>
</dbReference>
<dbReference type="SUPFAM" id="SSF75005">
    <property type="entry name" value="Arabinanase/levansucrase/invertase"/>
    <property type="match status" value="1"/>
</dbReference>
<dbReference type="Pfam" id="PF16353">
    <property type="entry name" value="LacZ_4"/>
    <property type="match status" value="1"/>
</dbReference>
<protein>
    <recommendedName>
        <fullName evidence="4 9">Beta-galactosidase</fullName>
        <ecNumber evidence="4 9">3.2.1.23</ecNumber>
    </recommendedName>
    <alternativeName>
        <fullName evidence="7 9">Lactase</fullName>
    </alternativeName>
</protein>
<evidence type="ECO:0000256" key="10">
    <source>
        <dbReference type="SAM" id="SignalP"/>
    </source>
</evidence>
<gene>
    <name evidence="12" type="ORF">GJ700_00985</name>
</gene>
<keyword evidence="13" id="KW-1185">Reference proteome</keyword>
<dbReference type="PRINTS" id="PR00132">
    <property type="entry name" value="GLHYDRLASE2"/>
</dbReference>
<dbReference type="Gene3D" id="3.20.20.80">
    <property type="entry name" value="Glycosidases"/>
    <property type="match status" value="1"/>
</dbReference>
<dbReference type="InterPro" id="IPR017853">
    <property type="entry name" value="GH"/>
</dbReference>
<comment type="catalytic activity">
    <reaction evidence="1 9">
        <text>Hydrolysis of terminal non-reducing beta-D-galactose residues in beta-D-galactosides.</text>
        <dbReference type="EC" id="3.2.1.23"/>
    </reaction>
</comment>
<dbReference type="Pfam" id="PF02837">
    <property type="entry name" value="Glyco_hydro_2_N"/>
    <property type="match status" value="1"/>
</dbReference>
<dbReference type="GO" id="GO:0004565">
    <property type="term" value="F:beta-galactosidase activity"/>
    <property type="evidence" value="ECO:0007669"/>
    <property type="project" value="UniProtKB-EC"/>
</dbReference>
<evidence type="ECO:0000256" key="2">
    <source>
        <dbReference type="ARBA" id="ARBA00007401"/>
    </source>
</evidence>
<dbReference type="InterPro" id="IPR006102">
    <property type="entry name" value="Ig-like_GH2"/>
</dbReference>
<keyword evidence="10" id="KW-0732">Signal</keyword>
<dbReference type="PROSITE" id="PS00719">
    <property type="entry name" value="GLYCOSYL_HYDROL_F2_1"/>
    <property type="match status" value="1"/>
</dbReference>
<evidence type="ECO:0000313" key="12">
    <source>
        <dbReference type="EMBL" id="MRV70295.1"/>
    </source>
</evidence>
<evidence type="ECO:0000313" key="13">
    <source>
        <dbReference type="Proteomes" id="UP000446768"/>
    </source>
</evidence>
<dbReference type="SUPFAM" id="SSF74650">
    <property type="entry name" value="Galactose mutarotase-like"/>
    <property type="match status" value="1"/>
</dbReference>
<keyword evidence="6 9" id="KW-0326">Glycosidase</keyword>
<dbReference type="Pfam" id="PF02929">
    <property type="entry name" value="Bgal_small_N"/>
    <property type="match status" value="1"/>
</dbReference>
<dbReference type="InterPro" id="IPR023230">
    <property type="entry name" value="Glyco_hydro_2_CS"/>
</dbReference>
<evidence type="ECO:0000256" key="6">
    <source>
        <dbReference type="ARBA" id="ARBA00023295"/>
    </source>
</evidence>
<keyword evidence="5 9" id="KW-0378">Hydrolase</keyword>
<comment type="similarity">
    <text evidence="3">Belongs to the glycosyl hydrolase 43 family.</text>
</comment>
<reference evidence="12 13" key="1">
    <citation type="submission" date="2019-11" db="EMBL/GenBank/DDBJ databases">
        <title>Novel species isolated from a subtropical stream in China.</title>
        <authorList>
            <person name="Lu H."/>
        </authorList>
    </citation>
    <scope>NUCLEOTIDE SEQUENCE [LARGE SCALE GENOMIC DNA]</scope>
    <source>
        <strain evidence="12 13">FT92W</strain>
    </source>
</reference>
<dbReference type="InterPro" id="IPR014718">
    <property type="entry name" value="GH-type_carb-bd"/>
</dbReference>
<dbReference type="CDD" id="cd08990">
    <property type="entry name" value="GH43_AXH_like"/>
    <property type="match status" value="1"/>
</dbReference>
<evidence type="ECO:0000256" key="7">
    <source>
        <dbReference type="ARBA" id="ARBA00032230"/>
    </source>
</evidence>
<dbReference type="Gene3D" id="2.60.120.260">
    <property type="entry name" value="Galactose-binding domain-like"/>
    <property type="match status" value="1"/>
</dbReference>
<proteinExistence type="inferred from homology"/>
<dbReference type="InterPro" id="IPR036156">
    <property type="entry name" value="Beta-gal/glucu_dom_sf"/>
</dbReference>
<feature type="chain" id="PRO_5031372641" description="Beta-galactosidase" evidence="10">
    <location>
        <begin position="26"/>
        <end position="1341"/>
    </location>
</feature>
<organism evidence="12 13">
    <name type="scientific">Pseudoduganella rivuli</name>
    <dbReference type="NCBI Taxonomy" id="2666085"/>
    <lineage>
        <taxon>Bacteria</taxon>
        <taxon>Pseudomonadati</taxon>
        <taxon>Pseudomonadota</taxon>
        <taxon>Betaproteobacteria</taxon>
        <taxon>Burkholderiales</taxon>
        <taxon>Oxalobacteraceae</taxon>
        <taxon>Telluria group</taxon>
        <taxon>Pseudoduganella</taxon>
    </lineage>
</organism>
<dbReference type="Pfam" id="PF00703">
    <property type="entry name" value="Glyco_hydro_2"/>
    <property type="match status" value="1"/>
</dbReference>
<dbReference type="InterPro" id="IPR006710">
    <property type="entry name" value="Glyco_hydro_43"/>
</dbReference>
<evidence type="ECO:0000256" key="9">
    <source>
        <dbReference type="RuleBase" id="RU361154"/>
    </source>
</evidence>
<dbReference type="SMART" id="SM01038">
    <property type="entry name" value="Bgal_small_N"/>
    <property type="match status" value="1"/>
</dbReference>
<dbReference type="InterPro" id="IPR013783">
    <property type="entry name" value="Ig-like_fold"/>
</dbReference>
<dbReference type="GO" id="GO:0030246">
    <property type="term" value="F:carbohydrate binding"/>
    <property type="evidence" value="ECO:0007669"/>
    <property type="project" value="InterPro"/>
</dbReference>
<evidence type="ECO:0000256" key="3">
    <source>
        <dbReference type="ARBA" id="ARBA00009865"/>
    </source>
</evidence>
<dbReference type="InterPro" id="IPR006101">
    <property type="entry name" value="Glyco_hydro_2"/>
</dbReference>
<feature type="signal peptide" evidence="10">
    <location>
        <begin position="1"/>
        <end position="25"/>
    </location>
</feature>
<dbReference type="Gene3D" id="2.70.98.10">
    <property type="match status" value="1"/>
</dbReference>
<dbReference type="GO" id="GO:0009341">
    <property type="term" value="C:beta-galactosidase complex"/>
    <property type="evidence" value="ECO:0007669"/>
    <property type="project" value="InterPro"/>
</dbReference>
<dbReference type="Gene3D" id="2.115.10.20">
    <property type="entry name" value="Glycosyl hydrolase domain, family 43"/>
    <property type="match status" value="1"/>
</dbReference>
<dbReference type="InterPro" id="IPR050347">
    <property type="entry name" value="Bact_Beta-galactosidase"/>
</dbReference>
<dbReference type="PANTHER" id="PTHR46323">
    <property type="entry name" value="BETA-GALACTOSIDASE"/>
    <property type="match status" value="1"/>
</dbReference>
<dbReference type="SUPFAM" id="SSF49785">
    <property type="entry name" value="Galactose-binding domain-like"/>
    <property type="match status" value="1"/>
</dbReference>
<feature type="site" description="Important for catalytic activity, responsible for pKa modulation of the active site Glu and correct orientation of both the proton donor and substrate" evidence="8">
    <location>
        <position position="1178"/>
    </location>
</feature>
<dbReference type="InterPro" id="IPR023296">
    <property type="entry name" value="Glyco_hydro_beta-prop_sf"/>
</dbReference>
<comment type="similarity">
    <text evidence="2 9">Belongs to the glycosyl hydrolase 2 family.</text>
</comment>
<evidence type="ECO:0000259" key="11">
    <source>
        <dbReference type="SMART" id="SM01038"/>
    </source>
</evidence>
<evidence type="ECO:0000256" key="5">
    <source>
        <dbReference type="ARBA" id="ARBA00022801"/>
    </source>
</evidence>
<dbReference type="InterPro" id="IPR006104">
    <property type="entry name" value="Glyco_hydro_2_N"/>
</dbReference>
<dbReference type="InterPro" id="IPR006103">
    <property type="entry name" value="Glyco_hydro_2_cat"/>
</dbReference>